<reference evidence="2" key="2">
    <citation type="submission" date="2022-03" db="EMBL/GenBank/DDBJ databases">
        <title>Draft title - Genomic analysis of global carrot germplasm unveils the trajectory of domestication and the origin of high carotenoid orange carrot.</title>
        <authorList>
            <person name="Iorizzo M."/>
            <person name="Ellison S."/>
            <person name="Senalik D."/>
            <person name="Macko-Podgorni A."/>
            <person name="Grzebelus D."/>
            <person name="Bostan H."/>
            <person name="Rolling W."/>
            <person name="Curaba J."/>
            <person name="Simon P."/>
        </authorList>
    </citation>
    <scope>NUCLEOTIDE SEQUENCE</scope>
    <source>
        <tissue evidence="2">Leaf</tissue>
    </source>
</reference>
<dbReference type="InterPro" id="IPR013103">
    <property type="entry name" value="RVT_2"/>
</dbReference>
<gene>
    <name evidence="2" type="ORF">DCAR_0935499</name>
</gene>
<organism evidence="2 3">
    <name type="scientific">Daucus carota subsp. sativus</name>
    <name type="common">Carrot</name>
    <dbReference type="NCBI Taxonomy" id="79200"/>
    <lineage>
        <taxon>Eukaryota</taxon>
        <taxon>Viridiplantae</taxon>
        <taxon>Streptophyta</taxon>
        <taxon>Embryophyta</taxon>
        <taxon>Tracheophyta</taxon>
        <taxon>Spermatophyta</taxon>
        <taxon>Magnoliopsida</taxon>
        <taxon>eudicotyledons</taxon>
        <taxon>Gunneridae</taxon>
        <taxon>Pentapetalae</taxon>
        <taxon>asterids</taxon>
        <taxon>campanulids</taxon>
        <taxon>Apiales</taxon>
        <taxon>Apiaceae</taxon>
        <taxon>Apioideae</taxon>
        <taxon>Scandiceae</taxon>
        <taxon>Daucinae</taxon>
        <taxon>Daucus</taxon>
        <taxon>Daucus sect. Daucus</taxon>
    </lineage>
</organism>
<evidence type="ECO:0000313" key="3">
    <source>
        <dbReference type="Proteomes" id="UP000077755"/>
    </source>
</evidence>
<accession>A0AAF1BK95</accession>
<protein>
    <recommendedName>
        <fullName evidence="1">Reverse transcriptase Ty1/copia-type domain-containing protein</fullName>
    </recommendedName>
</protein>
<dbReference type="Proteomes" id="UP000077755">
    <property type="component" value="Chromosome 9"/>
</dbReference>
<sequence length="131" mass="14641">MSMISFSQEATRTQMLDEFVTQLGAQFAIKDLGPLNYFLGIQVQKYKDGIFLSQSKYITDLLHNTNMADCKPVSTPMSIKPTTSVVGAALYPDVTHYRQIVGTLQYITLTRPDIAFAVNVNTCRLQLMPIS</sequence>
<evidence type="ECO:0000259" key="1">
    <source>
        <dbReference type="Pfam" id="PF07727"/>
    </source>
</evidence>
<evidence type="ECO:0000313" key="2">
    <source>
        <dbReference type="EMBL" id="WOH15951.1"/>
    </source>
</evidence>
<dbReference type="AlphaFoldDB" id="A0AAF1BK95"/>
<feature type="domain" description="Reverse transcriptase Ty1/copia-type" evidence="1">
    <location>
        <begin position="13"/>
        <end position="77"/>
    </location>
</feature>
<dbReference type="Pfam" id="PF07727">
    <property type="entry name" value="RVT_2"/>
    <property type="match status" value="1"/>
</dbReference>
<dbReference type="EMBL" id="CP093351">
    <property type="protein sequence ID" value="WOH15951.1"/>
    <property type="molecule type" value="Genomic_DNA"/>
</dbReference>
<keyword evidence="3" id="KW-1185">Reference proteome</keyword>
<reference evidence="2" key="1">
    <citation type="journal article" date="2016" name="Nat. Genet.">
        <title>A high-quality carrot genome assembly provides new insights into carotenoid accumulation and asterid genome evolution.</title>
        <authorList>
            <person name="Iorizzo M."/>
            <person name="Ellison S."/>
            <person name="Senalik D."/>
            <person name="Zeng P."/>
            <person name="Satapoomin P."/>
            <person name="Huang J."/>
            <person name="Bowman M."/>
            <person name="Iovene M."/>
            <person name="Sanseverino W."/>
            <person name="Cavagnaro P."/>
            <person name="Yildiz M."/>
            <person name="Macko-Podgorni A."/>
            <person name="Moranska E."/>
            <person name="Grzebelus E."/>
            <person name="Grzebelus D."/>
            <person name="Ashrafi H."/>
            <person name="Zheng Z."/>
            <person name="Cheng S."/>
            <person name="Spooner D."/>
            <person name="Van Deynze A."/>
            <person name="Simon P."/>
        </authorList>
    </citation>
    <scope>NUCLEOTIDE SEQUENCE</scope>
    <source>
        <tissue evidence="2">Leaf</tissue>
    </source>
</reference>
<name>A0AAF1BK95_DAUCS</name>
<proteinExistence type="predicted"/>